<keyword evidence="1" id="KW-0812">Transmembrane</keyword>
<accession>A0ABM9G8W7</accession>
<sequence>MKTLMVKAARKMHEVQTKACLVLTNQRGDATSTSQVGWIVIGVAAVVVIWGFISGWLPELLNGVKAKVMTILG</sequence>
<gene>
    <name evidence="2" type="ORF">WJ0W_007114</name>
</gene>
<feature type="transmembrane region" description="Helical" evidence="1">
    <location>
        <begin position="36"/>
        <end position="57"/>
    </location>
</feature>
<keyword evidence="1" id="KW-0472">Membrane</keyword>
<comment type="caution">
    <text evidence="2">The sequence shown here is derived from an EMBL/GenBank/DDBJ whole genome shotgun (WGS) entry which is preliminary data.</text>
</comment>
<evidence type="ECO:0000313" key="2">
    <source>
        <dbReference type="EMBL" id="CAH8248446.1"/>
    </source>
</evidence>
<keyword evidence="1" id="KW-1133">Transmembrane helix</keyword>
<organism evidence="2 3">
    <name type="scientific">Paenibacillus melissococcoides</name>
    <dbReference type="NCBI Taxonomy" id="2912268"/>
    <lineage>
        <taxon>Bacteria</taxon>
        <taxon>Bacillati</taxon>
        <taxon>Bacillota</taxon>
        <taxon>Bacilli</taxon>
        <taxon>Bacillales</taxon>
        <taxon>Paenibacillaceae</taxon>
        <taxon>Paenibacillus</taxon>
    </lineage>
</organism>
<protein>
    <submittedName>
        <fullName evidence="2">Uncharacterized protein</fullName>
    </submittedName>
</protein>
<proteinExistence type="predicted"/>
<evidence type="ECO:0000256" key="1">
    <source>
        <dbReference type="SAM" id="Phobius"/>
    </source>
</evidence>
<reference evidence="2" key="1">
    <citation type="submission" date="2022-06" db="EMBL/GenBank/DDBJ databases">
        <authorList>
            <person name="Dietemann V."/>
            <person name="Ory F."/>
            <person name="Dainat B."/>
            <person name="Oberhansli S."/>
        </authorList>
    </citation>
    <scope>NUCLEOTIDE SEQUENCE</scope>
    <source>
        <strain evidence="2">Ena-SAMPLE-TAB-26-04-2022-14:26:32:270-5432</strain>
    </source>
</reference>
<dbReference type="EMBL" id="CALYLO010000010">
    <property type="protein sequence ID" value="CAH8248446.1"/>
    <property type="molecule type" value="Genomic_DNA"/>
</dbReference>
<dbReference type="RefSeq" id="WP_261945444.1">
    <property type="nucleotide sequence ID" value="NZ_CALYLO010000010.1"/>
</dbReference>
<evidence type="ECO:0000313" key="3">
    <source>
        <dbReference type="Proteomes" id="UP001154322"/>
    </source>
</evidence>
<keyword evidence="3" id="KW-1185">Reference proteome</keyword>
<name>A0ABM9G8W7_9BACL</name>
<dbReference type="Proteomes" id="UP001154322">
    <property type="component" value="Unassembled WGS sequence"/>
</dbReference>